<sequence>MVHIIGLKEVRANINRFVRGTQRGESYIVARKSKPLFRLGPLEEETWQEVIDFTTIKKGGVNIKEILKRL</sequence>
<dbReference type="InterPro" id="IPR036165">
    <property type="entry name" value="YefM-like_sf"/>
</dbReference>
<evidence type="ECO:0008006" key="4">
    <source>
        <dbReference type="Google" id="ProtNLM"/>
    </source>
</evidence>
<accession>A0A1F7VGA6</accession>
<dbReference type="STRING" id="1802410.A3H75_02360"/>
<evidence type="ECO:0000313" key="3">
    <source>
        <dbReference type="Proteomes" id="UP000176678"/>
    </source>
</evidence>
<comment type="caution">
    <text evidence="2">The sequence shown here is derived from an EMBL/GenBank/DDBJ whole genome shotgun (WGS) entry which is preliminary data.</text>
</comment>
<comment type="similarity">
    <text evidence="1">Belongs to the phD/YefM antitoxin family.</text>
</comment>
<gene>
    <name evidence="2" type="ORF">A3H75_02360</name>
</gene>
<evidence type="ECO:0000256" key="1">
    <source>
        <dbReference type="ARBA" id="ARBA00009981"/>
    </source>
</evidence>
<proteinExistence type="inferred from homology"/>
<protein>
    <recommendedName>
        <fullName evidence="4">Antitoxin</fullName>
    </recommendedName>
</protein>
<dbReference type="EMBL" id="MGES01000017">
    <property type="protein sequence ID" value="OGL89024.1"/>
    <property type="molecule type" value="Genomic_DNA"/>
</dbReference>
<reference evidence="2 3" key="1">
    <citation type="journal article" date="2016" name="Nat. Commun.">
        <title>Thousands of microbial genomes shed light on interconnected biogeochemical processes in an aquifer system.</title>
        <authorList>
            <person name="Anantharaman K."/>
            <person name="Brown C.T."/>
            <person name="Hug L.A."/>
            <person name="Sharon I."/>
            <person name="Castelle C.J."/>
            <person name="Probst A.J."/>
            <person name="Thomas B.C."/>
            <person name="Singh A."/>
            <person name="Wilkins M.J."/>
            <person name="Karaoz U."/>
            <person name="Brodie E.L."/>
            <person name="Williams K.H."/>
            <person name="Hubbard S.S."/>
            <person name="Banfield J.F."/>
        </authorList>
    </citation>
    <scope>NUCLEOTIDE SEQUENCE [LARGE SCALE GENOMIC DNA]</scope>
</reference>
<dbReference type="AlphaFoldDB" id="A0A1F7VGA6"/>
<dbReference type="SUPFAM" id="SSF143120">
    <property type="entry name" value="YefM-like"/>
    <property type="match status" value="1"/>
</dbReference>
<name>A0A1F7VGA6_9BACT</name>
<dbReference type="Proteomes" id="UP000176678">
    <property type="component" value="Unassembled WGS sequence"/>
</dbReference>
<evidence type="ECO:0000313" key="2">
    <source>
        <dbReference type="EMBL" id="OGL89024.1"/>
    </source>
</evidence>
<organism evidence="2 3">
    <name type="scientific">Candidatus Uhrbacteria bacterium RIFCSPLOWO2_02_FULL_51_9</name>
    <dbReference type="NCBI Taxonomy" id="1802410"/>
    <lineage>
        <taxon>Bacteria</taxon>
        <taxon>Candidatus Uhriibacteriota</taxon>
    </lineage>
</organism>